<organism evidence="2 3">
    <name type="scientific">Rhododendron simsii</name>
    <name type="common">Sims's rhododendron</name>
    <dbReference type="NCBI Taxonomy" id="118357"/>
    <lineage>
        <taxon>Eukaryota</taxon>
        <taxon>Viridiplantae</taxon>
        <taxon>Streptophyta</taxon>
        <taxon>Embryophyta</taxon>
        <taxon>Tracheophyta</taxon>
        <taxon>Spermatophyta</taxon>
        <taxon>Magnoliopsida</taxon>
        <taxon>eudicotyledons</taxon>
        <taxon>Gunneridae</taxon>
        <taxon>Pentapetalae</taxon>
        <taxon>asterids</taxon>
        <taxon>Ericales</taxon>
        <taxon>Ericaceae</taxon>
        <taxon>Ericoideae</taxon>
        <taxon>Rhodoreae</taxon>
        <taxon>Rhododendron</taxon>
    </lineage>
</organism>
<evidence type="ECO:0000313" key="2">
    <source>
        <dbReference type="EMBL" id="KAF7142600.1"/>
    </source>
</evidence>
<feature type="compositionally biased region" description="Polar residues" evidence="1">
    <location>
        <begin position="216"/>
        <end position="233"/>
    </location>
</feature>
<sequence>MLFPPLPSTLGSMPYTNFYGDGPGGFTNEFLEKYEIPEDVLVERVIGDRITFSTDFITLSLFAITEGGVQFPMSHLLKYFLSKYNLTLCQHQGLSLHTNFFICANCSTLNKGLYITGKWENLIALLRCVDRDAPTLLGFTPTYHRFAQRKDKSKMVRKQVDLASVAGQGEVKGVKDTHHRSFLLGFHVGLDYVEVPKEDHRKESPVVPEVELPSHLLSSEQPDPNANNDDAIA</sequence>
<dbReference type="EMBL" id="WJXA01000005">
    <property type="protein sequence ID" value="KAF7142600.1"/>
    <property type="molecule type" value="Genomic_DNA"/>
</dbReference>
<reference evidence="2" key="1">
    <citation type="submission" date="2019-11" db="EMBL/GenBank/DDBJ databases">
        <authorList>
            <person name="Liu Y."/>
            <person name="Hou J."/>
            <person name="Li T.-Q."/>
            <person name="Guan C.-H."/>
            <person name="Wu X."/>
            <person name="Wu H.-Z."/>
            <person name="Ling F."/>
            <person name="Zhang R."/>
            <person name="Shi X.-G."/>
            <person name="Ren J.-P."/>
            <person name="Chen E.-F."/>
            <person name="Sun J.-M."/>
        </authorList>
    </citation>
    <scope>NUCLEOTIDE SEQUENCE</scope>
    <source>
        <strain evidence="2">Adult_tree_wgs_1</strain>
        <tissue evidence="2">Leaves</tissue>
    </source>
</reference>
<gene>
    <name evidence="2" type="ORF">RHSIM_Rhsim05G0118300</name>
</gene>
<dbReference type="AlphaFoldDB" id="A0A834LPF8"/>
<evidence type="ECO:0000256" key="1">
    <source>
        <dbReference type="SAM" id="MobiDB-lite"/>
    </source>
</evidence>
<evidence type="ECO:0000313" key="3">
    <source>
        <dbReference type="Proteomes" id="UP000626092"/>
    </source>
</evidence>
<dbReference type="OrthoDB" id="1751651at2759"/>
<accession>A0A834LPF8</accession>
<name>A0A834LPF8_RHOSS</name>
<protein>
    <submittedName>
        <fullName evidence="2">Uncharacterized protein</fullName>
    </submittedName>
</protein>
<proteinExistence type="predicted"/>
<dbReference type="Proteomes" id="UP000626092">
    <property type="component" value="Unassembled WGS sequence"/>
</dbReference>
<comment type="caution">
    <text evidence="2">The sequence shown here is derived from an EMBL/GenBank/DDBJ whole genome shotgun (WGS) entry which is preliminary data.</text>
</comment>
<feature type="region of interest" description="Disordered" evidence="1">
    <location>
        <begin position="199"/>
        <end position="233"/>
    </location>
</feature>
<keyword evidence="3" id="KW-1185">Reference proteome</keyword>